<feature type="domain" description="DUF1468" evidence="2">
    <location>
        <begin position="7"/>
        <end position="148"/>
    </location>
</feature>
<dbReference type="InterPro" id="IPR009936">
    <property type="entry name" value="DUF1468"/>
</dbReference>
<dbReference type="AlphaFoldDB" id="A0A3N1MCQ1"/>
<evidence type="ECO:0000256" key="1">
    <source>
        <dbReference type="SAM" id="Phobius"/>
    </source>
</evidence>
<dbReference type="OrthoDB" id="6174504at2"/>
<feature type="transmembrane region" description="Helical" evidence="1">
    <location>
        <begin position="39"/>
        <end position="60"/>
    </location>
</feature>
<accession>A0A3N1MCQ1</accession>
<keyword evidence="1" id="KW-0472">Membrane</keyword>
<evidence type="ECO:0000313" key="3">
    <source>
        <dbReference type="EMBL" id="ROQ01378.1"/>
    </source>
</evidence>
<name>A0A3N1MCQ1_9PROT</name>
<dbReference type="EMBL" id="RJKX01000011">
    <property type="protein sequence ID" value="ROQ01378.1"/>
    <property type="molecule type" value="Genomic_DNA"/>
</dbReference>
<keyword evidence="1" id="KW-0812">Transmembrane</keyword>
<feature type="transmembrane region" description="Helical" evidence="1">
    <location>
        <begin position="81"/>
        <end position="114"/>
    </location>
</feature>
<keyword evidence="1" id="KW-1133">Transmembrane helix</keyword>
<organism evidence="3 4">
    <name type="scientific">Stella humosa</name>
    <dbReference type="NCBI Taxonomy" id="94"/>
    <lineage>
        <taxon>Bacteria</taxon>
        <taxon>Pseudomonadati</taxon>
        <taxon>Pseudomonadota</taxon>
        <taxon>Alphaproteobacteria</taxon>
        <taxon>Rhodospirillales</taxon>
        <taxon>Stellaceae</taxon>
        <taxon>Stella</taxon>
    </lineage>
</organism>
<keyword evidence="4" id="KW-1185">Reference proteome</keyword>
<gene>
    <name evidence="3" type="ORF">EDC65_0556</name>
</gene>
<reference evidence="3 4" key="1">
    <citation type="submission" date="2018-11" db="EMBL/GenBank/DDBJ databases">
        <title>Genomic Encyclopedia of Type Strains, Phase IV (KMG-IV): sequencing the most valuable type-strain genomes for metagenomic binning, comparative biology and taxonomic classification.</title>
        <authorList>
            <person name="Goeker M."/>
        </authorList>
    </citation>
    <scope>NUCLEOTIDE SEQUENCE [LARGE SCALE GENOMIC DNA]</scope>
    <source>
        <strain evidence="3 4">DSM 5900</strain>
    </source>
</reference>
<evidence type="ECO:0000313" key="4">
    <source>
        <dbReference type="Proteomes" id="UP000278222"/>
    </source>
</evidence>
<protein>
    <submittedName>
        <fullName evidence="3">Putative tricarboxylic transport membrane protein</fullName>
    </submittedName>
</protein>
<sequence>MRFHDAIVGLVLLIGALALLVYAQTLPAMQGQQFGPGVFPTLVGAGLGITALILTIRGLAAGRRQALVEIEDGLFDPRGARAVAIVLGGVVFYLLASDWLGFLIVAPLVLLALFRSQRVGWVTAIVVAVVGSVMIHFAFYSLLRVPLPWGILTPIAW</sequence>
<feature type="transmembrane region" description="Helical" evidence="1">
    <location>
        <begin position="120"/>
        <end position="143"/>
    </location>
</feature>
<comment type="caution">
    <text evidence="3">The sequence shown here is derived from an EMBL/GenBank/DDBJ whole genome shotgun (WGS) entry which is preliminary data.</text>
</comment>
<proteinExistence type="predicted"/>
<dbReference type="Pfam" id="PF07331">
    <property type="entry name" value="TctB"/>
    <property type="match status" value="1"/>
</dbReference>
<evidence type="ECO:0000259" key="2">
    <source>
        <dbReference type="Pfam" id="PF07331"/>
    </source>
</evidence>
<dbReference type="Proteomes" id="UP000278222">
    <property type="component" value="Unassembled WGS sequence"/>
</dbReference>